<dbReference type="Pfam" id="PF14223">
    <property type="entry name" value="Retrotran_gag_2"/>
    <property type="match status" value="1"/>
</dbReference>
<reference evidence="1" key="1">
    <citation type="submission" date="2021-01" db="EMBL/GenBank/DDBJ databases">
        <authorList>
            <person name="Corre E."/>
            <person name="Pelletier E."/>
            <person name="Niang G."/>
            <person name="Scheremetjew M."/>
            <person name="Finn R."/>
            <person name="Kale V."/>
            <person name="Holt S."/>
            <person name="Cochrane G."/>
            <person name="Meng A."/>
            <person name="Brown T."/>
            <person name="Cohen L."/>
        </authorList>
    </citation>
    <scope>NUCLEOTIDE SEQUENCE</scope>
    <source>
        <strain evidence="1">CCMP 769</strain>
    </source>
</reference>
<proteinExistence type="predicted"/>
<sequence>MVKSMGTEYIDYTMRCGDHARTLWAELEAVFRSTRIENKFRLLDSFHSFEMDLELGMRENLKQFNRIRMELDLLGEAVNDTQATYRLLKSLPSDYETFVEFQRNQKEIPTLTEVTEKLLAKEQSRG</sequence>
<dbReference type="AlphaFoldDB" id="A0A7S2ZHR0"/>
<dbReference type="EMBL" id="HBHW01010501">
    <property type="protein sequence ID" value="CAE0040032.1"/>
    <property type="molecule type" value="Transcribed_RNA"/>
</dbReference>
<evidence type="ECO:0008006" key="2">
    <source>
        <dbReference type="Google" id="ProtNLM"/>
    </source>
</evidence>
<organism evidence="1">
    <name type="scientific">Rhodosorus marinus</name>
    <dbReference type="NCBI Taxonomy" id="101924"/>
    <lineage>
        <taxon>Eukaryota</taxon>
        <taxon>Rhodophyta</taxon>
        <taxon>Stylonematophyceae</taxon>
        <taxon>Stylonematales</taxon>
        <taxon>Stylonemataceae</taxon>
        <taxon>Rhodosorus</taxon>
    </lineage>
</organism>
<name>A0A7S2ZHR0_9RHOD</name>
<evidence type="ECO:0000313" key="1">
    <source>
        <dbReference type="EMBL" id="CAE0040032.1"/>
    </source>
</evidence>
<gene>
    <name evidence="1" type="ORF">RMAR00112_LOCUS7991</name>
</gene>
<protein>
    <recommendedName>
        <fullName evidence="2">Dynein heavy chain linker domain-containing protein</fullName>
    </recommendedName>
</protein>
<accession>A0A7S2ZHR0</accession>